<accession>A0A0A9C068</accession>
<reference evidence="1" key="1">
    <citation type="submission" date="2014-09" db="EMBL/GenBank/DDBJ databases">
        <authorList>
            <person name="Magalhaes I.L.F."/>
            <person name="Oliveira U."/>
            <person name="Santos F.R."/>
            <person name="Vidigal T.H.D.A."/>
            <person name="Brescovit A.D."/>
            <person name="Santos A.J."/>
        </authorList>
    </citation>
    <scope>NUCLEOTIDE SEQUENCE</scope>
    <source>
        <tissue evidence="1">Shoot tissue taken approximately 20 cm above the soil surface</tissue>
    </source>
</reference>
<protein>
    <submittedName>
        <fullName evidence="1">Uncharacterized protein</fullName>
    </submittedName>
</protein>
<organism evidence="1">
    <name type="scientific">Arundo donax</name>
    <name type="common">Giant reed</name>
    <name type="synonym">Donax arundinaceus</name>
    <dbReference type="NCBI Taxonomy" id="35708"/>
    <lineage>
        <taxon>Eukaryota</taxon>
        <taxon>Viridiplantae</taxon>
        <taxon>Streptophyta</taxon>
        <taxon>Embryophyta</taxon>
        <taxon>Tracheophyta</taxon>
        <taxon>Spermatophyta</taxon>
        <taxon>Magnoliopsida</taxon>
        <taxon>Liliopsida</taxon>
        <taxon>Poales</taxon>
        <taxon>Poaceae</taxon>
        <taxon>PACMAD clade</taxon>
        <taxon>Arundinoideae</taxon>
        <taxon>Arundineae</taxon>
        <taxon>Arundo</taxon>
    </lineage>
</organism>
<name>A0A0A9C068_ARUDO</name>
<reference evidence="1" key="2">
    <citation type="journal article" date="2015" name="Data Brief">
        <title>Shoot transcriptome of the giant reed, Arundo donax.</title>
        <authorList>
            <person name="Barrero R.A."/>
            <person name="Guerrero F.D."/>
            <person name="Moolhuijzen P."/>
            <person name="Goolsby J.A."/>
            <person name="Tidwell J."/>
            <person name="Bellgard S.E."/>
            <person name="Bellgard M.I."/>
        </authorList>
    </citation>
    <scope>NUCLEOTIDE SEQUENCE</scope>
    <source>
        <tissue evidence="1">Shoot tissue taken approximately 20 cm above the soil surface</tissue>
    </source>
</reference>
<evidence type="ECO:0000313" key="1">
    <source>
        <dbReference type="EMBL" id="JAD66800.1"/>
    </source>
</evidence>
<sequence>MYDICFPDFVDIRSLLFWGSTNPKIL</sequence>
<dbReference type="AlphaFoldDB" id="A0A0A9C068"/>
<dbReference type="EMBL" id="GBRH01231095">
    <property type="protein sequence ID" value="JAD66800.1"/>
    <property type="molecule type" value="Transcribed_RNA"/>
</dbReference>
<proteinExistence type="predicted"/>